<dbReference type="AlphaFoldDB" id="A0A4Y2ACP7"/>
<name>A0A4Y2ACP7_ARAVE</name>
<gene>
    <name evidence="2" type="ORF">AVEN_12733_1</name>
</gene>
<sequence length="103" mass="11927">MTRTTPELASPPNFHTTPAGEHFTHDIRIKVHQAHIHDGSSVGPGYELGILRSRSRDFTTWPPRPSTWFGVEVWKGERRFQCDACRLTKVKNYDIYTQQPSYK</sequence>
<evidence type="ECO:0000313" key="3">
    <source>
        <dbReference type="Proteomes" id="UP000499080"/>
    </source>
</evidence>
<evidence type="ECO:0000256" key="1">
    <source>
        <dbReference type="SAM" id="MobiDB-lite"/>
    </source>
</evidence>
<dbReference type="EMBL" id="BGPR01000011">
    <property type="protein sequence ID" value="GBL77089.1"/>
    <property type="molecule type" value="Genomic_DNA"/>
</dbReference>
<keyword evidence="3" id="KW-1185">Reference proteome</keyword>
<feature type="region of interest" description="Disordered" evidence="1">
    <location>
        <begin position="1"/>
        <end position="20"/>
    </location>
</feature>
<evidence type="ECO:0000313" key="2">
    <source>
        <dbReference type="EMBL" id="GBL77089.1"/>
    </source>
</evidence>
<protein>
    <submittedName>
        <fullName evidence="2">Uncharacterized protein</fullName>
    </submittedName>
</protein>
<proteinExistence type="predicted"/>
<organism evidence="2 3">
    <name type="scientific">Araneus ventricosus</name>
    <name type="common">Orbweaver spider</name>
    <name type="synonym">Epeira ventricosa</name>
    <dbReference type="NCBI Taxonomy" id="182803"/>
    <lineage>
        <taxon>Eukaryota</taxon>
        <taxon>Metazoa</taxon>
        <taxon>Ecdysozoa</taxon>
        <taxon>Arthropoda</taxon>
        <taxon>Chelicerata</taxon>
        <taxon>Arachnida</taxon>
        <taxon>Araneae</taxon>
        <taxon>Araneomorphae</taxon>
        <taxon>Entelegynae</taxon>
        <taxon>Araneoidea</taxon>
        <taxon>Araneidae</taxon>
        <taxon>Araneus</taxon>
    </lineage>
</organism>
<accession>A0A4Y2ACP7</accession>
<dbReference type="Proteomes" id="UP000499080">
    <property type="component" value="Unassembled WGS sequence"/>
</dbReference>
<comment type="caution">
    <text evidence="2">The sequence shown here is derived from an EMBL/GenBank/DDBJ whole genome shotgun (WGS) entry which is preliminary data.</text>
</comment>
<reference evidence="2 3" key="1">
    <citation type="journal article" date="2019" name="Sci. Rep.">
        <title>Orb-weaving spider Araneus ventricosus genome elucidates the spidroin gene catalogue.</title>
        <authorList>
            <person name="Kono N."/>
            <person name="Nakamura H."/>
            <person name="Ohtoshi R."/>
            <person name="Moran D.A.P."/>
            <person name="Shinohara A."/>
            <person name="Yoshida Y."/>
            <person name="Fujiwara M."/>
            <person name="Mori M."/>
            <person name="Tomita M."/>
            <person name="Arakawa K."/>
        </authorList>
    </citation>
    <scope>NUCLEOTIDE SEQUENCE [LARGE SCALE GENOMIC DNA]</scope>
</reference>